<accession>A0ACB8Z2L5</accession>
<proteinExistence type="predicted"/>
<name>A0ACB8Z2L5_ARCLA</name>
<reference evidence="2" key="1">
    <citation type="journal article" date="2022" name="Mol. Ecol. Resour.">
        <title>The genomes of chicory, endive, great burdock and yacon provide insights into Asteraceae palaeo-polyploidization history and plant inulin production.</title>
        <authorList>
            <person name="Fan W."/>
            <person name="Wang S."/>
            <person name="Wang H."/>
            <person name="Wang A."/>
            <person name="Jiang F."/>
            <person name="Liu H."/>
            <person name="Zhao H."/>
            <person name="Xu D."/>
            <person name="Zhang Y."/>
        </authorList>
    </citation>
    <scope>NUCLEOTIDE SEQUENCE [LARGE SCALE GENOMIC DNA]</scope>
    <source>
        <strain evidence="2">cv. Niubang</strain>
    </source>
</reference>
<gene>
    <name evidence="1" type="ORF">L6452_31697</name>
</gene>
<dbReference type="Proteomes" id="UP001055879">
    <property type="component" value="Linkage Group LG11"/>
</dbReference>
<protein>
    <submittedName>
        <fullName evidence="1">Uncharacterized protein</fullName>
    </submittedName>
</protein>
<sequence length="580" mass="64852">MGTIHKDSVVKNVLKNLCCSYGWSYGVFWSYDQPNSLLLTLQDAYFREEFGDLIVQVPIGGGIIGQAAYTNKHLWISSEDHYNEHNFSGSIWDMFLDDRGFRGQFSAGIKTIAIIPVEPQGVVQLGAKEKILERMEFVNQTKRMFQEIASSSLNRQICHPNGLISSEESCFFDTPPDFGIPNELFQTEDFNLDGFTPADDFLSFIPINSDESMTISGTDVDLLGNNGDLGDILAPGKYGNHSGNLYSYSSECMFVPKPTRQFDCSALGSKERLFSKLGIEELLEGISGISTSCIEGQVAKRRKTGNSMWEGGLLHPVVYNDNFELKKEAMGKSVSGLRMVDGYSVSGSSTVVQAKKQVESKPAKKKAKPGTRPRPKDRQQILDRMTELRQLIPNGEKMSIDCLLDRTIKHMLFLQSVTKQADRIKEADEPKRNGVVSIDPSPNGVTWACELGDQTVVCPLIVEDLGAPGQMLIEMLCEEQGFFLEIVDIVRRFGLIILKGVMEARTDKIWARFIVEPEMNRHVTRHGLFSALVRFLQTIEATSDDNKCGKIGNSLLDDLNRQYGIPNLVNWAEMQYSMNL</sequence>
<keyword evidence="2" id="KW-1185">Reference proteome</keyword>
<organism evidence="1 2">
    <name type="scientific">Arctium lappa</name>
    <name type="common">Greater burdock</name>
    <name type="synonym">Lappa major</name>
    <dbReference type="NCBI Taxonomy" id="4217"/>
    <lineage>
        <taxon>Eukaryota</taxon>
        <taxon>Viridiplantae</taxon>
        <taxon>Streptophyta</taxon>
        <taxon>Embryophyta</taxon>
        <taxon>Tracheophyta</taxon>
        <taxon>Spermatophyta</taxon>
        <taxon>Magnoliopsida</taxon>
        <taxon>eudicotyledons</taxon>
        <taxon>Gunneridae</taxon>
        <taxon>Pentapetalae</taxon>
        <taxon>asterids</taxon>
        <taxon>campanulids</taxon>
        <taxon>Asterales</taxon>
        <taxon>Asteraceae</taxon>
        <taxon>Carduoideae</taxon>
        <taxon>Cardueae</taxon>
        <taxon>Arctiinae</taxon>
        <taxon>Arctium</taxon>
    </lineage>
</organism>
<comment type="caution">
    <text evidence="1">The sequence shown here is derived from an EMBL/GenBank/DDBJ whole genome shotgun (WGS) entry which is preliminary data.</text>
</comment>
<reference evidence="1 2" key="2">
    <citation type="journal article" date="2022" name="Mol. Ecol. Resour.">
        <title>The genomes of chicory, endive, great burdock and yacon provide insights into Asteraceae paleo-polyploidization history and plant inulin production.</title>
        <authorList>
            <person name="Fan W."/>
            <person name="Wang S."/>
            <person name="Wang H."/>
            <person name="Wang A."/>
            <person name="Jiang F."/>
            <person name="Liu H."/>
            <person name="Zhao H."/>
            <person name="Xu D."/>
            <person name="Zhang Y."/>
        </authorList>
    </citation>
    <scope>NUCLEOTIDE SEQUENCE [LARGE SCALE GENOMIC DNA]</scope>
    <source>
        <strain evidence="2">cv. Niubang</strain>
    </source>
</reference>
<evidence type="ECO:0000313" key="1">
    <source>
        <dbReference type="EMBL" id="KAI3691894.1"/>
    </source>
</evidence>
<evidence type="ECO:0000313" key="2">
    <source>
        <dbReference type="Proteomes" id="UP001055879"/>
    </source>
</evidence>
<dbReference type="EMBL" id="CM042057">
    <property type="protein sequence ID" value="KAI3691894.1"/>
    <property type="molecule type" value="Genomic_DNA"/>
</dbReference>